<evidence type="ECO:0000256" key="2">
    <source>
        <dbReference type="ARBA" id="ARBA00009236"/>
    </source>
</evidence>
<keyword evidence="10" id="KW-1185">Reference proteome</keyword>
<evidence type="ECO:0000256" key="3">
    <source>
        <dbReference type="ARBA" id="ARBA00022576"/>
    </source>
</evidence>
<dbReference type="GO" id="GO:0019265">
    <property type="term" value="P:glycine biosynthetic process, by transamination of glyoxylate"/>
    <property type="evidence" value="ECO:0007669"/>
    <property type="project" value="TreeGrafter"/>
</dbReference>
<evidence type="ECO:0000259" key="8">
    <source>
        <dbReference type="Pfam" id="PF00266"/>
    </source>
</evidence>
<dbReference type="InterPro" id="IPR024169">
    <property type="entry name" value="SP_NH2Trfase/AEP_transaminase"/>
</dbReference>
<comment type="similarity">
    <text evidence="2 6">Belongs to the class-V pyridoxal-phosphate-dependent aminotransferase family.</text>
</comment>
<proteinExistence type="inferred from homology"/>
<dbReference type="InterPro" id="IPR015421">
    <property type="entry name" value="PyrdxlP-dep_Trfase_major"/>
</dbReference>
<evidence type="ECO:0000256" key="4">
    <source>
        <dbReference type="ARBA" id="ARBA00022679"/>
    </source>
</evidence>
<protein>
    <submittedName>
        <fullName evidence="9">Aspartate aminotransferase</fullName>
    </submittedName>
</protein>
<dbReference type="FunFam" id="3.40.640.10:FF:000213">
    <property type="entry name" value="Putative serine--glyoxylate aminotransferase"/>
    <property type="match status" value="1"/>
</dbReference>
<dbReference type="SUPFAM" id="SSF53383">
    <property type="entry name" value="PLP-dependent transferases"/>
    <property type="match status" value="1"/>
</dbReference>
<dbReference type="GeneID" id="33331003"/>
<dbReference type="InterPro" id="IPR015424">
    <property type="entry name" value="PyrdxlP-dep_Trfase"/>
</dbReference>
<feature type="domain" description="Aminotransferase class V" evidence="8">
    <location>
        <begin position="46"/>
        <end position="370"/>
    </location>
</feature>
<dbReference type="CDD" id="cd06451">
    <property type="entry name" value="AGAT_like"/>
    <property type="match status" value="1"/>
</dbReference>
<dbReference type="Pfam" id="PF00266">
    <property type="entry name" value="Aminotran_5"/>
    <property type="match status" value="1"/>
</dbReference>
<keyword evidence="4 9" id="KW-0808">Transferase</keyword>
<reference evidence="9 10" key="1">
    <citation type="submission" date="2016-03" db="EMBL/GenBank/DDBJ databases">
        <title>Complete genome sequence of Thermococcus gorgonarius.</title>
        <authorList>
            <person name="Oger P.M."/>
        </authorList>
    </citation>
    <scope>NUCLEOTIDE SEQUENCE [LARGE SCALE GENOMIC DNA]</scope>
    <source>
        <strain evidence="9 10">W-12</strain>
    </source>
</reference>
<dbReference type="GO" id="GO:0004760">
    <property type="term" value="F:L-serine-pyruvate transaminase activity"/>
    <property type="evidence" value="ECO:0007669"/>
    <property type="project" value="TreeGrafter"/>
</dbReference>
<organism evidence="9 10">
    <name type="scientific">Thermococcus gorgonarius</name>
    <dbReference type="NCBI Taxonomy" id="71997"/>
    <lineage>
        <taxon>Archaea</taxon>
        <taxon>Methanobacteriati</taxon>
        <taxon>Methanobacteriota</taxon>
        <taxon>Thermococci</taxon>
        <taxon>Thermococcales</taxon>
        <taxon>Thermococcaceae</taxon>
        <taxon>Thermococcus</taxon>
    </lineage>
</organism>
<dbReference type="PANTHER" id="PTHR21152:SF24">
    <property type="entry name" value="ALANINE--GLYOXYLATE AMINOTRANSFERASE 1"/>
    <property type="match status" value="1"/>
</dbReference>
<evidence type="ECO:0000256" key="6">
    <source>
        <dbReference type="RuleBase" id="RU004075"/>
    </source>
</evidence>
<dbReference type="AlphaFoldDB" id="A0A2Z2M3B2"/>
<dbReference type="EMBL" id="CP014855">
    <property type="protein sequence ID" value="ASJ00090.1"/>
    <property type="molecule type" value="Genomic_DNA"/>
</dbReference>
<dbReference type="Gene3D" id="3.90.1150.10">
    <property type="entry name" value="Aspartate Aminotransferase, domain 1"/>
    <property type="match status" value="1"/>
</dbReference>
<evidence type="ECO:0000256" key="1">
    <source>
        <dbReference type="ARBA" id="ARBA00001933"/>
    </source>
</evidence>
<sequence length="386" mass="42990">MELRFDMQYEDAYREVYEMVKPKYKLFTAGPVACFPEVLAIMSVQMFSHRSAEAKEVHVDTLNRLKAFLEADKGEIILFPSSGTGFMEAAVRNTVPRGGKVLVTVIGAFGKRFADVVEANGRKAVVFEKEPGQAVKPEELDDAIRKNPDVHAVTITYNETSTGVLNPLPELAKVVHEHDKLLFVDAVSAMGGADIKFDEWGIDLVFASSQKAFGVPPGLAVAAVSERVFEIAEKMPERGWYFDLPLYKKFNEKKKGTPSTPPLPQIFGLNVVLRIVEKMGGKKEWLGMYRKRSEMIRNGVKEMGLGILAEPGYESPTITAVVVPEGMKGVDVYNAMRERGFELAKGYGSVAEKTFRIGNMGYMTFDDIEEMLANLREVIEDLKKRA</sequence>
<dbReference type="Proteomes" id="UP000250134">
    <property type="component" value="Chromosome"/>
</dbReference>
<evidence type="ECO:0000256" key="5">
    <source>
        <dbReference type="ARBA" id="ARBA00022898"/>
    </source>
</evidence>
<evidence type="ECO:0000313" key="9">
    <source>
        <dbReference type="EMBL" id="ASJ00090.1"/>
    </source>
</evidence>
<dbReference type="RefSeq" id="WP_088884434.1">
    <property type="nucleotide sequence ID" value="NZ_CP014855.1"/>
</dbReference>
<dbReference type="InterPro" id="IPR015422">
    <property type="entry name" value="PyrdxlP-dep_Trfase_small"/>
</dbReference>
<comment type="cofactor">
    <cofactor evidence="1 7">
        <name>pyridoxal 5'-phosphate</name>
        <dbReference type="ChEBI" id="CHEBI:597326"/>
    </cofactor>
</comment>
<gene>
    <name evidence="9" type="ORF">A3K92_00605</name>
</gene>
<dbReference type="PIRSF" id="PIRSF000524">
    <property type="entry name" value="SPT"/>
    <property type="match status" value="1"/>
</dbReference>
<dbReference type="GO" id="GO:0008453">
    <property type="term" value="F:alanine-glyoxylate transaminase activity"/>
    <property type="evidence" value="ECO:0007669"/>
    <property type="project" value="TreeGrafter"/>
</dbReference>
<dbReference type="InterPro" id="IPR000192">
    <property type="entry name" value="Aminotrans_V_dom"/>
</dbReference>
<evidence type="ECO:0000313" key="10">
    <source>
        <dbReference type="Proteomes" id="UP000250134"/>
    </source>
</evidence>
<keyword evidence="3 9" id="KW-0032">Aminotransferase</keyword>
<name>A0A2Z2M3B2_THEGO</name>
<keyword evidence="5" id="KW-0663">Pyridoxal phosphate</keyword>
<dbReference type="OrthoDB" id="35685at2157"/>
<dbReference type="PANTHER" id="PTHR21152">
    <property type="entry name" value="AMINOTRANSFERASE CLASS V"/>
    <property type="match status" value="1"/>
</dbReference>
<dbReference type="KEGG" id="tgg:A3K92_00605"/>
<dbReference type="Gene3D" id="3.40.640.10">
    <property type="entry name" value="Type I PLP-dependent aspartate aminotransferase-like (Major domain)"/>
    <property type="match status" value="1"/>
</dbReference>
<dbReference type="InterPro" id="IPR020578">
    <property type="entry name" value="Aminotrans_V_PyrdxlP_BS"/>
</dbReference>
<accession>A0A2Z2M3B2</accession>
<evidence type="ECO:0000256" key="7">
    <source>
        <dbReference type="RuleBase" id="RU004504"/>
    </source>
</evidence>
<dbReference type="PROSITE" id="PS00595">
    <property type="entry name" value="AA_TRANSFER_CLASS_5"/>
    <property type="match status" value="1"/>
</dbReference>